<dbReference type="PANTHER" id="PTHR42781">
    <property type="entry name" value="SPERMIDINE/PUTRESCINE IMPORT ATP-BINDING PROTEIN POTA"/>
    <property type="match status" value="1"/>
</dbReference>
<keyword evidence="2" id="KW-1003">Cell membrane</keyword>
<keyword evidence="1" id="KW-0813">Transport</keyword>
<evidence type="ECO:0000313" key="7">
    <source>
        <dbReference type="Proteomes" id="UP001501176"/>
    </source>
</evidence>
<dbReference type="SMART" id="SM00382">
    <property type="entry name" value="AAA"/>
    <property type="match status" value="1"/>
</dbReference>
<feature type="domain" description="ABC transporter" evidence="5">
    <location>
        <begin position="3"/>
        <end position="233"/>
    </location>
</feature>
<sequence length="336" mass="37482">MSLELSHVHKSFDGFQALKDISLSVGPHDFVCLLGPSGCGKTTLLRIIAGLLQADGGEILFSGQDLGQMPPRSRNFGIVFQSYSLFPNMTVRENIGYGLRIRREPPARIAARVDELLQLIRIPDMAERFPWQLSGGQQQRVALARALAVNPRLILLDEPLSALDARVRNEMRHEIREVQRRLKIPTIMVTHDQEEALMLADTIVCMNNGAIEQVGSPWQLYHEPGTRFVADFIGLSNLLSADWTRRHAPEMLAAHPPPADESRWLLCVRPEHIRLAADANGPATVGAVTFLGNLCRMTLRWGDMDLRVEQHAASAYREGDRVRPTIDPAHGCWVTA</sequence>
<keyword evidence="2" id="KW-0472">Membrane</keyword>
<dbReference type="Pfam" id="PF00005">
    <property type="entry name" value="ABC_tran"/>
    <property type="match status" value="1"/>
</dbReference>
<keyword evidence="3" id="KW-0547">Nucleotide-binding</keyword>
<dbReference type="SUPFAM" id="SSF52540">
    <property type="entry name" value="P-loop containing nucleoside triphosphate hydrolases"/>
    <property type="match status" value="1"/>
</dbReference>
<dbReference type="InterPro" id="IPR017871">
    <property type="entry name" value="ABC_transporter-like_CS"/>
</dbReference>
<dbReference type="GO" id="GO:0005524">
    <property type="term" value="F:ATP binding"/>
    <property type="evidence" value="ECO:0007669"/>
    <property type="project" value="UniProtKB-KW"/>
</dbReference>
<dbReference type="InterPro" id="IPR027417">
    <property type="entry name" value="P-loop_NTPase"/>
</dbReference>
<keyword evidence="4 6" id="KW-0067">ATP-binding</keyword>
<dbReference type="PROSITE" id="PS00211">
    <property type="entry name" value="ABC_TRANSPORTER_1"/>
    <property type="match status" value="1"/>
</dbReference>
<reference evidence="7" key="1">
    <citation type="journal article" date="2019" name="Int. J. Syst. Evol. Microbiol.">
        <title>The Global Catalogue of Microorganisms (GCM) 10K type strain sequencing project: providing services to taxonomists for standard genome sequencing and annotation.</title>
        <authorList>
            <consortium name="The Broad Institute Genomics Platform"/>
            <consortium name="The Broad Institute Genome Sequencing Center for Infectious Disease"/>
            <person name="Wu L."/>
            <person name="Ma J."/>
        </authorList>
    </citation>
    <scope>NUCLEOTIDE SEQUENCE [LARGE SCALE GENOMIC DNA]</scope>
    <source>
        <strain evidence="7">JCM 16240</strain>
    </source>
</reference>
<dbReference type="PROSITE" id="PS50893">
    <property type="entry name" value="ABC_TRANSPORTER_2"/>
    <property type="match status" value="1"/>
</dbReference>
<evidence type="ECO:0000256" key="4">
    <source>
        <dbReference type="ARBA" id="ARBA00022840"/>
    </source>
</evidence>
<accession>A0ABP3CWL7</accession>
<dbReference type="RefSeq" id="WP_325127203.1">
    <property type="nucleotide sequence ID" value="NZ_BAAAFN010000004.1"/>
</dbReference>
<comment type="caution">
    <text evidence="6">The sequence shown here is derived from an EMBL/GenBank/DDBJ whole genome shotgun (WGS) entry which is preliminary data.</text>
</comment>
<keyword evidence="7" id="KW-1185">Reference proteome</keyword>
<dbReference type="EMBL" id="BAAAFN010000004">
    <property type="protein sequence ID" value="GAA0217083.1"/>
    <property type="molecule type" value="Genomic_DNA"/>
</dbReference>
<evidence type="ECO:0000256" key="3">
    <source>
        <dbReference type="ARBA" id="ARBA00022741"/>
    </source>
</evidence>
<name>A0ABP3CWL7_9BURK</name>
<evidence type="ECO:0000256" key="1">
    <source>
        <dbReference type="ARBA" id="ARBA00022448"/>
    </source>
</evidence>
<dbReference type="SUPFAM" id="SSF50331">
    <property type="entry name" value="MOP-like"/>
    <property type="match status" value="1"/>
</dbReference>
<dbReference type="InterPro" id="IPR050093">
    <property type="entry name" value="ABC_SmlMolc_Importer"/>
</dbReference>
<evidence type="ECO:0000313" key="6">
    <source>
        <dbReference type="EMBL" id="GAA0217083.1"/>
    </source>
</evidence>
<organism evidence="6 7">
    <name type="scientific">Castellaniella daejeonensis</name>
    <dbReference type="NCBI Taxonomy" id="659013"/>
    <lineage>
        <taxon>Bacteria</taxon>
        <taxon>Pseudomonadati</taxon>
        <taxon>Pseudomonadota</taxon>
        <taxon>Betaproteobacteria</taxon>
        <taxon>Burkholderiales</taxon>
        <taxon>Alcaligenaceae</taxon>
        <taxon>Castellaniella</taxon>
    </lineage>
</organism>
<proteinExistence type="predicted"/>
<dbReference type="InterPro" id="IPR003593">
    <property type="entry name" value="AAA+_ATPase"/>
</dbReference>
<dbReference type="InterPro" id="IPR008995">
    <property type="entry name" value="Mo/tungstate-bd_C_term_dom"/>
</dbReference>
<dbReference type="InterPro" id="IPR013611">
    <property type="entry name" value="Transp-assoc_OB_typ2"/>
</dbReference>
<dbReference type="Pfam" id="PF08402">
    <property type="entry name" value="TOBE_2"/>
    <property type="match status" value="1"/>
</dbReference>
<dbReference type="PANTHER" id="PTHR42781:SF4">
    <property type="entry name" value="SPERMIDINE_PUTRESCINE IMPORT ATP-BINDING PROTEIN POTA"/>
    <property type="match status" value="1"/>
</dbReference>
<dbReference type="InterPro" id="IPR003439">
    <property type="entry name" value="ABC_transporter-like_ATP-bd"/>
</dbReference>
<dbReference type="Proteomes" id="UP001501176">
    <property type="component" value="Unassembled WGS sequence"/>
</dbReference>
<evidence type="ECO:0000256" key="2">
    <source>
        <dbReference type="ARBA" id="ARBA00022475"/>
    </source>
</evidence>
<protein>
    <submittedName>
        <fullName evidence="6">2-aminoethylphosphonate ABC transporter ATP-binding protein</fullName>
    </submittedName>
</protein>
<dbReference type="Gene3D" id="3.40.50.300">
    <property type="entry name" value="P-loop containing nucleotide triphosphate hydrolases"/>
    <property type="match status" value="1"/>
</dbReference>
<gene>
    <name evidence="6" type="ORF">GCM10009125_02540</name>
</gene>
<evidence type="ECO:0000259" key="5">
    <source>
        <dbReference type="PROSITE" id="PS50893"/>
    </source>
</evidence>